<sequence>MAPSKQWMKLINDRDSEIYKSGVKKFLNYAFQKIGEEHEIRCPCNKYFNTTLGTRTTIEKHLKVHRILQNYTFWFHHGERLGEPLSESKSEDEHDAEVEEYDSEDEVKELLRDLYPNLDGGPTHTNCVEEDPNLVVEQFYKLLSDFEMDDDSFEMDNDSFELGSLSQKKNKKELIRFKMKRLKIENEVVSTGKSTMYTFVVPGVIGK</sequence>
<dbReference type="Proteomes" id="UP000222542">
    <property type="component" value="Unassembled WGS sequence"/>
</dbReference>
<evidence type="ECO:0000259" key="2">
    <source>
        <dbReference type="Pfam" id="PF13963"/>
    </source>
</evidence>
<feature type="domain" description="Transposase-associated" evidence="2">
    <location>
        <begin position="5"/>
        <end position="79"/>
    </location>
</feature>
<reference evidence="3 4" key="2">
    <citation type="journal article" date="2017" name="Genome Biol.">
        <title>New reference genome sequences of hot pepper reveal the massive evolution of plant disease-resistance genes by retroduplication.</title>
        <authorList>
            <person name="Kim S."/>
            <person name="Park J."/>
            <person name="Yeom S.I."/>
            <person name="Kim Y.M."/>
            <person name="Seo E."/>
            <person name="Kim K.T."/>
            <person name="Kim M.S."/>
            <person name="Lee J.M."/>
            <person name="Cheong K."/>
            <person name="Shin H.S."/>
            <person name="Kim S.B."/>
            <person name="Han K."/>
            <person name="Lee J."/>
            <person name="Park M."/>
            <person name="Lee H.A."/>
            <person name="Lee H.Y."/>
            <person name="Lee Y."/>
            <person name="Oh S."/>
            <person name="Lee J.H."/>
            <person name="Choi E."/>
            <person name="Choi E."/>
            <person name="Lee S.E."/>
            <person name="Jeon J."/>
            <person name="Kim H."/>
            <person name="Choi G."/>
            <person name="Song H."/>
            <person name="Lee J."/>
            <person name="Lee S.C."/>
            <person name="Kwon J.K."/>
            <person name="Lee H.Y."/>
            <person name="Koo N."/>
            <person name="Hong Y."/>
            <person name="Kim R.W."/>
            <person name="Kang W.H."/>
            <person name="Huh J.H."/>
            <person name="Kang B.C."/>
            <person name="Yang T.J."/>
            <person name="Lee Y.H."/>
            <person name="Bennetzen J.L."/>
            <person name="Choi D."/>
        </authorList>
    </citation>
    <scope>NUCLEOTIDE SEQUENCE [LARGE SCALE GENOMIC DNA]</scope>
    <source>
        <strain evidence="4">cv. CM334</strain>
    </source>
</reference>
<dbReference type="OMA" id="KECANIH"/>
<dbReference type="EMBL" id="AYRZ02000001">
    <property type="protein sequence ID" value="PHT94867.1"/>
    <property type="molecule type" value="Genomic_DNA"/>
</dbReference>
<evidence type="ECO:0000313" key="4">
    <source>
        <dbReference type="Proteomes" id="UP000222542"/>
    </source>
</evidence>
<protein>
    <recommendedName>
        <fullName evidence="2">Transposase-associated domain-containing protein</fullName>
    </recommendedName>
</protein>
<evidence type="ECO:0000256" key="1">
    <source>
        <dbReference type="SAM" id="MobiDB-lite"/>
    </source>
</evidence>
<evidence type="ECO:0000313" key="3">
    <source>
        <dbReference type="EMBL" id="PHT94867.1"/>
    </source>
</evidence>
<proteinExistence type="predicted"/>
<feature type="compositionally biased region" description="Acidic residues" evidence="1">
    <location>
        <begin position="93"/>
        <end position="102"/>
    </location>
</feature>
<comment type="caution">
    <text evidence="3">The sequence shown here is derived from an EMBL/GenBank/DDBJ whole genome shotgun (WGS) entry which is preliminary data.</text>
</comment>
<organism evidence="3 4">
    <name type="scientific">Capsicum annuum</name>
    <name type="common">Capsicum pepper</name>
    <dbReference type="NCBI Taxonomy" id="4072"/>
    <lineage>
        <taxon>Eukaryota</taxon>
        <taxon>Viridiplantae</taxon>
        <taxon>Streptophyta</taxon>
        <taxon>Embryophyta</taxon>
        <taxon>Tracheophyta</taxon>
        <taxon>Spermatophyta</taxon>
        <taxon>Magnoliopsida</taxon>
        <taxon>eudicotyledons</taxon>
        <taxon>Gunneridae</taxon>
        <taxon>Pentapetalae</taxon>
        <taxon>asterids</taxon>
        <taxon>lamiids</taxon>
        <taxon>Solanales</taxon>
        <taxon>Solanaceae</taxon>
        <taxon>Solanoideae</taxon>
        <taxon>Capsiceae</taxon>
        <taxon>Capsicum</taxon>
    </lineage>
</organism>
<keyword evidence="4" id="KW-1185">Reference proteome</keyword>
<feature type="region of interest" description="Disordered" evidence="1">
    <location>
        <begin position="83"/>
        <end position="102"/>
    </location>
</feature>
<accession>A0A2G3AKU1</accession>
<dbReference type="STRING" id="4072.A0A2G3AKU1"/>
<dbReference type="Pfam" id="PF13963">
    <property type="entry name" value="Transpos_assoc"/>
    <property type="match status" value="1"/>
</dbReference>
<dbReference type="AlphaFoldDB" id="A0A2G3AKU1"/>
<feature type="compositionally biased region" description="Basic and acidic residues" evidence="1">
    <location>
        <begin position="83"/>
        <end position="92"/>
    </location>
</feature>
<name>A0A2G3AKU1_CAPAN</name>
<reference evidence="3 4" key="1">
    <citation type="journal article" date="2014" name="Nat. Genet.">
        <title>Genome sequence of the hot pepper provides insights into the evolution of pungency in Capsicum species.</title>
        <authorList>
            <person name="Kim S."/>
            <person name="Park M."/>
            <person name="Yeom S.I."/>
            <person name="Kim Y.M."/>
            <person name="Lee J.M."/>
            <person name="Lee H.A."/>
            <person name="Seo E."/>
            <person name="Choi J."/>
            <person name="Cheong K."/>
            <person name="Kim K.T."/>
            <person name="Jung K."/>
            <person name="Lee G.W."/>
            <person name="Oh S.K."/>
            <person name="Bae C."/>
            <person name="Kim S.B."/>
            <person name="Lee H.Y."/>
            <person name="Kim S.Y."/>
            <person name="Kim M.S."/>
            <person name="Kang B.C."/>
            <person name="Jo Y.D."/>
            <person name="Yang H.B."/>
            <person name="Jeong H.J."/>
            <person name="Kang W.H."/>
            <person name="Kwon J.K."/>
            <person name="Shin C."/>
            <person name="Lim J.Y."/>
            <person name="Park J.H."/>
            <person name="Huh J.H."/>
            <person name="Kim J.S."/>
            <person name="Kim B.D."/>
            <person name="Cohen O."/>
            <person name="Paran I."/>
            <person name="Suh M.C."/>
            <person name="Lee S.B."/>
            <person name="Kim Y.K."/>
            <person name="Shin Y."/>
            <person name="Noh S.J."/>
            <person name="Park J."/>
            <person name="Seo Y.S."/>
            <person name="Kwon S.Y."/>
            <person name="Kim H.A."/>
            <person name="Park J.M."/>
            <person name="Kim H.J."/>
            <person name="Choi S.B."/>
            <person name="Bosland P.W."/>
            <person name="Reeves G."/>
            <person name="Jo S.H."/>
            <person name="Lee B.W."/>
            <person name="Cho H.T."/>
            <person name="Choi H.S."/>
            <person name="Lee M.S."/>
            <person name="Yu Y."/>
            <person name="Do Choi Y."/>
            <person name="Park B.S."/>
            <person name="van Deynze A."/>
            <person name="Ashrafi H."/>
            <person name="Hill T."/>
            <person name="Kim W.T."/>
            <person name="Pai H.S."/>
            <person name="Ahn H.K."/>
            <person name="Yeam I."/>
            <person name="Giovannoni J.J."/>
            <person name="Rose J.K."/>
            <person name="Sorensen I."/>
            <person name="Lee S.J."/>
            <person name="Kim R.W."/>
            <person name="Choi I.Y."/>
            <person name="Choi B.S."/>
            <person name="Lim J.S."/>
            <person name="Lee Y.H."/>
            <person name="Choi D."/>
        </authorList>
    </citation>
    <scope>NUCLEOTIDE SEQUENCE [LARGE SCALE GENOMIC DNA]</scope>
    <source>
        <strain evidence="4">cv. CM334</strain>
    </source>
</reference>
<gene>
    <name evidence="3" type="ORF">T459_02749</name>
</gene>
<dbReference type="Gramene" id="PHT94867">
    <property type="protein sequence ID" value="PHT94867"/>
    <property type="gene ID" value="T459_02749"/>
</dbReference>
<dbReference type="InterPro" id="IPR029480">
    <property type="entry name" value="Transpos_assoc"/>
</dbReference>